<comment type="caution">
    <text evidence="1">The sequence shown here is derived from an EMBL/GenBank/DDBJ whole genome shotgun (WGS) entry which is preliminary data.</text>
</comment>
<name>A0A423IF26_9PSED</name>
<gene>
    <name evidence="1" type="ORF">BK663_21370</name>
</gene>
<protein>
    <submittedName>
        <fullName evidence="1">Uncharacterized protein</fullName>
    </submittedName>
</protein>
<evidence type="ECO:0000313" key="1">
    <source>
        <dbReference type="EMBL" id="RON24040.1"/>
    </source>
</evidence>
<reference evidence="1 2" key="1">
    <citation type="submission" date="2016-10" db="EMBL/GenBank/DDBJ databases">
        <title>Comparative genome analysis of multiple Pseudomonas spp. focuses on biocontrol and plant growth promoting traits.</title>
        <authorList>
            <person name="Tao X.-Y."/>
            <person name="Taylor C.G."/>
        </authorList>
    </citation>
    <scope>NUCLEOTIDE SEQUENCE [LARGE SCALE GENOMIC DNA]</scope>
    <source>
        <strain evidence="1 2">48C10</strain>
    </source>
</reference>
<dbReference type="Proteomes" id="UP000284168">
    <property type="component" value="Unassembled WGS sequence"/>
</dbReference>
<dbReference type="AlphaFoldDB" id="A0A423IF26"/>
<dbReference type="EMBL" id="MOBN01000038">
    <property type="protein sequence ID" value="RON24040.1"/>
    <property type="molecule type" value="Genomic_DNA"/>
</dbReference>
<evidence type="ECO:0000313" key="2">
    <source>
        <dbReference type="Proteomes" id="UP000284168"/>
    </source>
</evidence>
<organism evidence="1 2">
    <name type="scientific">Pseudomonas lini</name>
    <dbReference type="NCBI Taxonomy" id="163011"/>
    <lineage>
        <taxon>Bacteria</taxon>
        <taxon>Pseudomonadati</taxon>
        <taxon>Pseudomonadota</taxon>
        <taxon>Gammaproteobacteria</taxon>
        <taxon>Pseudomonadales</taxon>
        <taxon>Pseudomonadaceae</taxon>
        <taxon>Pseudomonas</taxon>
    </lineage>
</organism>
<accession>A0A423IF26</accession>
<sequence>MAATVVMTGSVVIVAIAPVKTRAAVVVRRVVIARVVIRCRINVGTPYVVIAAGQAQTQKHTEQYSAELFSTEHGGLLEDPQQQSAQAG</sequence>
<proteinExistence type="predicted"/>